<name>A0ABZ0ERX9_9BURK</name>
<keyword evidence="1" id="KW-0472">Membrane</keyword>
<evidence type="ECO:0000256" key="1">
    <source>
        <dbReference type="SAM" id="Phobius"/>
    </source>
</evidence>
<dbReference type="EMBL" id="CP136513">
    <property type="protein sequence ID" value="WOD19947.1"/>
    <property type="molecule type" value="Genomic_DNA"/>
</dbReference>
<feature type="transmembrane region" description="Helical" evidence="1">
    <location>
        <begin position="78"/>
        <end position="101"/>
    </location>
</feature>
<accession>A0ABZ0ERX9</accession>
<sequence>MNLSLWMLLNLGVPIVGPIFTLALVAPAHGWAVAKELIADSVKDGQLFWCAIGLCAAGVYELVTALEQGGRAVAVLELGMVTFCLLAFVCSIIVMSCLLNSHYGRVARRVSRPYTQRTGGTFSRVAIGCSIVSTCVAAILLAILHIYVNRFIG</sequence>
<dbReference type="RefSeq" id="WP_317021943.1">
    <property type="nucleotide sequence ID" value="NZ_CP136513.1"/>
</dbReference>
<gene>
    <name evidence="2" type="ORF">RW095_27460</name>
</gene>
<dbReference type="Proteomes" id="UP001302652">
    <property type="component" value="Chromosome 1"/>
</dbReference>
<organism evidence="2 3">
    <name type="scientific">Paraburkholderia kirstenboschensis</name>
    <dbReference type="NCBI Taxonomy" id="1245436"/>
    <lineage>
        <taxon>Bacteria</taxon>
        <taxon>Pseudomonadati</taxon>
        <taxon>Pseudomonadota</taxon>
        <taxon>Betaproteobacteria</taxon>
        <taxon>Burkholderiales</taxon>
        <taxon>Burkholderiaceae</taxon>
        <taxon>Paraburkholderia</taxon>
    </lineage>
</organism>
<feature type="transmembrane region" description="Helical" evidence="1">
    <location>
        <begin position="6"/>
        <end position="26"/>
    </location>
</feature>
<keyword evidence="1" id="KW-0812">Transmembrane</keyword>
<evidence type="ECO:0000313" key="2">
    <source>
        <dbReference type="EMBL" id="WOD19947.1"/>
    </source>
</evidence>
<keyword evidence="1" id="KW-1133">Transmembrane helix</keyword>
<keyword evidence="3" id="KW-1185">Reference proteome</keyword>
<evidence type="ECO:0000313" key="3">
    <source>
        <dbReference type="Proteomes" id="UP001302652"/>
    </source>
</evidence>
<reference evidence="2 3" key="1">
    <citation type="submission" date="2023-10" db="EMBL/GenBank/DDBJ databases">
        <title>Surface-active antibiotics is a multifunctional adaptation for post-fire microbes.</title>
        <authorList>
            <person name="Liu M.D."/>
            <person name="Du Y."/>
            <person name="Koupaei S.K."/>
            <person name="Kim N.R."/>
            <person name="Zhang W."/>
            <person name="Traxler M.F."/>
        </authorList>
    </citation>
    <scope>NUCLEOTIDE SEQUENCE [LARGE SCALE GENOMIC DNA]</scope>
    <source>
        <strain evidence="2 3">F3</strain>
    </source>
</reference>
<feature type="transmembrane region" description="Helical" evidence="1">
    <location>
        <begin position="47"/>
        <end position="66"/>
    </location>
</feature>
<proteinExistence type="predicted"/>
<feature type="transmembrane region" description="Helical" evidence="1">
    <location>
        <begin position="122"/>
        <end position="148"/>
    </location>
</feature>
<protein>
    <recommendedName>
        <fullName evidence="4">DUF4149 domain-containing protein</fullName>
    </recommendedName>
</protein>
<evidence type="ECO:0008006" key="4">
    <source>
        <dbReference type="Google" id="ProtNLM"/>
    </source>
</evidence>